<sequence length="350" mass="40259">MITENPEISVEVKNNALAYQNSLLNQLGVNKSQEQFALTKDAYRGTRVFSWNKPYDAYLPSYFLFPAGQSQLKEFVHTASLVRYQDCLQMGSVWNFTQNVAPFAITNSTESLETIANRKFVDLSPVKINSFYDFRTQDRISNILDIFLGEKLAQKGILNITNLSRIVCKGNYSVNLKSPTQTSYPARAHRLVNVQMFSELAQKKITWPNVTFKSWLDSGVFAEKNKDFFDEKTPTPFHPEKTADQIVNKLLPELHDLKNEEFKIIRRYRGWVYINRGRAFGLQMGMRLIGPAESRLHIIRLLPEVNGEIDSSIAFIRYEDEKRPLVVGDILKLDPTLFPKSRNSDNKMSK</sequence>
<name>A0A1L4D001_9BACT</name>
<dbReference type="Proteomes" id="UP000184731">
    <property type="component" value="Chromosome"/>
</dbReference>
<dbReference type="AlphaFoldDB" id="A0A1L4D001"/>
<accession>A0A1L4D001</accession>
<reference evidence="1 2" key="1">
    <citation type="submission" date="2016-10" db="EMBL/GenBank/DDBJ databases">
        <title>Silvanigrella aquatica sp. nov., isolated from a freshwater lake located in the Black Forest, Germany, description of Silvanigrellaceae fam. nov., Silvanigrellales ord. nov., reclassification of the order Bdellovibrionales in the class Oligoflexia, reclassification of the families Bacteriovoracaceae and Halobacteriovoraceae in the new order Bacteriovoracales ord. nov., and reclassification of the family Pseudobacteriovoracaceae in the order Oligoflexiales.</title>
        <authorList>
            <person name="Hahn M.W."/>
            <person name="Schmidt J."/>
            <person name="Koll U."/>
            <person name="Rohde M."/>
            <person name="Verbag S."/>
            <person name="Pitt A."/>
            <person name="Nakai R."/>
            <person name="Naganuma T."/>
            <person name="Lang E."/>
        </authorList>
    </citation>
    <scope>NUCLEOTIDE SEQUENCE [LARGE SCALE GENOMIC DNA]</scope>
    <source>
        <strain evidence="1 2">MWH-Nonnen-W8red</strain>
    </source>
</reference>
<evidence type="ECO:0000313" key="2">
    <source>
        <dbReference type="Proteomes" id="UP000184731"/>
    </source>
</evidence>
<protein>
    <submittedName>
        <fullName evidence="1">Uncharacterized protein</fullName>
    </submittedName>
</protein>
<proteinExistence type="predicted"/>
<organism evidence="1 2">
    <name type="scientific">Silvanigrella aquatica</name>
    <dbReference type="NCBI Taxonomy" id="1915309"/>
    <lineage>
        <taxon>Bacteria</taxon>
        <taxon>Pseudomonadati</taxon>
        <taxon>Bdellovibrionota</taxon>
        <taxon>Oligoflexia</taxon>
        <taxon>Silvanigrellales</taxon>
        <taxon>Silvanigrellaceae</taxon>
        <taxon>Silvanigrella</taxon>
    </lineage>
</organism>
<keyword evidence="2" id="KW-1185">Reference proteome</keyword>
<dbReference type="STRING" id="1915309.AXG55_06155"/>
<dbReference type="EMBL" id="CP017834">
    <property type="protein sequence ID" value="APJ03510.1"/>
    <property type="molecule type" value="Genomic_DNA"/>
</dbReference>
<gene>
    <name evidence="1" type="ORF">AXG55_06155</name>
</gene>
<dbReference type="KEGG" id="saqi:AXG55_06155"/>
<evidence type="ECO:0000313" key="1">
    <source>
        <dbReference type="EMBL" id="APJ03510.1"/>
    </source>
</evidence>